<dbReference type="AlphaFoldDB" id="A0A1T4UJ64"/>
<proteinExistence type="inferred from homology"/>
<evidence type="ECO:0000256" key="1">
    <source>
        <dbReference type="ARBA" id="ARBA00008857"/>
    </source>
</evidence>
<dbReference type="PROSITE" id="PS51898">
    <property type="entry name" value="TYR_RECOMBINASE"/>
    <property type="match status" value="1"/>
</dbReference>
<dbReference type="Gene3D" id="1.10.443.10">
    <property type="entry name" value="Intergrase catalytic core"/>
    <property type="match status" value="1"/>
</dbReference>
<dbReference type="Proteomes" id="UP000191116">
    <property type="component" value="Unassembled WGS sequence"/>
</dbReference>
<name>A0A1T4UJ64_9GAMM</name>
<keyword evidence="3" id="KW-0238">DNA-binding</keyword>
<dbReference type="Pfam" id="PF00589">
    <property type="entry name" value="Phage_integrase"/>
    <property type="match status" value="1"/>
</dbReference>
<gene>
    <name evidence="6" type="primary">intA</name>
    <name evidence="6" type="ORF">CZ814_03346</name>
</gene>
<accession>A0A1T4UJ64</accession>
<dbReference type="InterPro" id="IPR011010">
    <property type="entry name" value="DNA_brk_join_enz"/>
</dbReference>
<dbReference type="EMBL" id="FUWP01000025">
    <property type="protein sequence ID" value="SKA52802.1"/>
    <property type="molecule type" value="Genomic_DNA"/>
</dbReference>
<organism evidence="6 7">
    <name type="scientific">Photobacterium toruni</name>
    <dbReference type="NCBI Taxonomy" id="1935446"/>
    <lineage>
        <taxon>Bacteria</taxon>
        <taxon>Pseudomonadati</taxon>
        <taxon>Pseudomonadota</taxon>
        <taxon>Gammaproteobacteria</taxon>
        <taxon>Vibrionales</taxon>
        <taxon>Vibrionaceae</taxon>
        <taxon>Photobacterium</taxon>
    </lineage>
</organism>
<reference evidence="6 7" key="1">
    <citation type="submission" date="2017-02" db="EMBL/GenBank/DDBJ databases">
        <authorList>
            <person name="Peterson S.W."/>
        </authorList>
    </citation>
    <scope>NUCLEOTIDE SEQUENCE [LARGE SCALE GENOMIC DNA]</scope>
    <source>
        <strain evidence="6 7">CECT 9189</strain>
    </source>
</reference>
<evidence type="ECO:0000256" key="4">
    <source>
        <dbReference type="ARBA" id="ARBA00023172"/>
    </source>
</evidence>
<dbReference type="PANTHER" id="PTHR30629:SF6">
    <property type="entry name" value="PROPHAGE INTEGRASE INTA-RELATED"/>
    <property type="match status" value="1"/>
</dbReference>
<keyword evidence="2" id="KW-0229">DNA integration</keyword>
<dbReference type="SUPFAM" id="SSF56349">
    <property type="entry name" value="DNA breaking-rejoining enzymes"/>
    <property type="match status" value="1"/>
</dbReference>
<dbReference type="InterPro" id="IPR013762">
    <property type="entry name" value="Integrase-like_cat_sf"/>
</dbReference>
<dbReference type="CDD" id="cd00801">
    <property type="entry name" value="INT_P4_C"/>
    <property type="match status" value="1"/>
</dbReference>
<evidence type="ECO:0000313" key="6">
    <source>
        <dbReference type="EMBL" id="SKA52802.1"/>
    </source>
</evidence>
<keyword evidence="4" id="KW-0233">DNA recombination</keyword>
<dbReference type="Gene3D" id="1.10.150.130">
    <property type="match status" value="1"/>
</dbReference>
<evidence type="ECO:0000256" key="2">
    <source>
        <dbReference type="ARBA" id="ARBA00022908"/>
    </source>
</evidence>
<dbReference type="InterPro" id="IPR010998">
    <property type="entry name" value="Integrase_recombinase_N"/>
</dbReference>
<dbReference type="GO" id="GO:0003677">
    <property type="term" value="F:DNA binding"/>
    <property type="evidence" value="ECO:0007669"/>
    <property type="project" value="UniProtKB-KW"/>
</dbReference>
<comment type="similarity">
    <text evidence="1">Belongs to the 'phage' integrase family.</text>
</comment>
<dbReference type="PANTHER" id="PTHR30629">
    <property type="entry name" value="PROPHAGE INTEGRASE"/>
    <property type="match status" value="1"/>
</dbReference>
<sequence length="385" mass="44495">MSTLKVTISDAAIKRAAKNPSIRQIKDPARPLVVRFHKNREKATWYLRRGQKWPKIGRFPDITTTIVNRRLPELLVDLAIDASSNIEIGTFETCGDVLTWYRDRMTTDRKLSDERKQNCRSVIDKHLLPPLKLVQLIHINHALIDEQLIWELQARYSLSNVRLIFSVLKVAFKQAALLRHIEHNPVSDLVFTDFIQAKITPKDASIRADDIPLIIKTIQDKNYAIKHLIVMMLLHGTRIGETRKAKWSDIDNNYWFIPAVNTKTKTSHRLPLTEQAKRLLNEYRLLQKKKGYTGQYLFPSTKKDGKCLPGSSASRSIRSLSKGNWAAHDLRKVARTVWADQGVDYMVGEMLLNHALSKLDKTYIHTHVDHKMLEALEKYHCWLNV</sequence>
<dbReference type="GO" id="GO:0006310">
    <property type="term" value="P:DNA recombination"/>
    <property type="evidence" value="ECO:0007669"/>
    <property type="project" value="UniProtKB-KW"/>
</dbReference>
<protein>
    <submittedName>
        <fullName evidence="6">Prophage CP4-57 integrase</fullName>
    </submittedName>
</protein>
<evidence type="ECO:0000256" key="3">
    <source>
        <dbReference type="ARBA" id="ARBA00023125"/>
    </source>
</evidence>
<dbReference type="InterPro" id="IPR002104">
    <property type="entry name" value="Integrase_catalytic"/>
</dbReference>
<evidence type="ECO:0000313" key="7">
    <source>
        <dbReference type="Proteomes" id="UP000191116"/>
    </source>
</evidence>
<dbReference type="GO" id="GO:0015074">
    <property type="term" value="P:DNA integration"/>
    <property type="evidence" value="ECO:0007669"/>
    <property type="project" value="UniProtKB-KW"/>
</dbReference>
<evidence type="ECO:0000259" key="5">
    <source>
        <dbReference type="PROSITE" id="PS51898"/>
    </source>
</evidence>
<dbReference type="OrthoDB" id="9795573at2"/>
<dbReference type="InterPro" id="IPR050808">
    <property type="entry name" value="Phage_Integrase"/>
</dbReference>
<dbReference type="RefSeq" id="WP_080176063.1">
    <property type="nucleotide sequence ID" value="NZ_AP024857.1"/>
</dbReference>
<feature type="domain" description="Tyr recombinase" evidence="5">
    <location>
        <begin position="201"/>
        <end position="378"/>
    </location>
</feature>